<keyword evidence="3" id="KW-1185">Reference proteome</keyword>
<comment type="similarity">
    <text evidence="1">Belongs to the short-chain dehydrogenases/reductases (SDR) family.</text>
</comment>
<name>A0ABY6ZEY9_9BACL</name>
<sequence>MRTAVVTGAARGIGFAVAEKLFHAGHRVVMVDVLDLVHDSAGQLNDTSRVSAIQADIRNPDEVRKLFEAVVQKYDTVDIIVNVAGTCHRDSFEEMTLEHWRQDVETNMTGTFLMCQAATFPYMKRQQYGRIINIASVSGKAGGLDLLHSDIGGGRSGVAYAASKAGVINMTRWMAKEVGKWGITCNSVAPGPIATKLTEGYAYNVGEVPMRRWGTPEDVAEAVEFLARESSSYITGECMHVDGGIVMA</sequence>
<dbReference type="RefSeq" id="WP_268005205.1">
    <property type="nucleotide sequence ID" value="NZ_BSUT01000001.1"/>
</dbReference>
<accession>A0ABY6ZEY9</accession>
<dbReference type="PRINTS" id="PR00080">
    <property type="entry name" value="SDRFAMILY"/>
</dbReference>
<evidence type="ECO:0000256" key="1">
    <source>
        <dbReference type="ARBA" id="ARBA00006484"/>
    </source>
</evidence>
<gene>
    <name evidence="2" type="ORF">NZD89_24005</name>
</gene>
<dbReference type="PANTHER" id="PTHR42760">
    <property type="entry name" value="SHORT-CHAIN DEHYDROGENASES/REDUCTASES FAMILY MEMBER"/>
    <property type="match status" value="1"/>
</dbReference>
<dbReference type="Pfam" id="PF13561">
    <property type="entry name" value="adh_short_C2"/>
    <property type="match status" value="1"/>
</dbReference>
<dbReference type="EMBL" id="CP104067">
    <property type="protein sequence ID" value="WAH41290.1"/>
    <property type="molecule type" value="Genomic_DNA"/>
</dbReference>
<evidence type="ECO:0000313" key="3">
    <source>
        <dbReference type="Proteomes" id="UP001164761"/>
    </source>
</evidence>
<reference evidence="2" key="1">
    <citation type="submission" date="2022-08" db="EMBL/GenBank/DDBJ databases">
        <title>Alicyclobacillus fastidiosus DSM 17978, complete genome.</title>
        <authorList>
            <person name="Wang Q."/>
            <person name="Cai R."/>
            <person name="Wang Z."/>
        </authorList>
    </citation>
    <scope>NUCLEOTIDE SEQUENCE</scope>
    <source>
        <strain evidence="2">DSM 17978</strain>
    </source>
</reference>
<dbReference type="PRINTS" id="PR00081">
    <property type="entry name" value="GDHRDH"/>
</dbReference>
<dbReference type="SUPFAM" id="SSF51735">
    <property type="entry name" value="NAD(P)-binding Rossmann-fold domains"/>
    <property type="match status" value="1"/>
</dbReference>
<dbReference type="PROSITE" id="PS00061">
    <property type="entry name" value="ADH_SHORT"/>
    <property type="match status" value="1"/>
</dbReference>
<dbReference type="InterPro" id="IPR020904">
    <property type="entry name" value="Sc_DH/Rdtase_CS"/>
</dbReference>
<dbReference type="InterPro" id="IPR036291">
    <property type="entry name" value="NAD(P)-bd_dom_sf"/>
</dbReference>
<dbReference type="Proteomes" id="UP001164761">
    <property type="component" value="Chromosome"/>
</dbReference>
<proteinExistence type="inferred from homology"/>
<dbReference type="InterPro" id="IPR002347">
    <property type="entry name" value="SDR_fam"/>
</dbReference>
<dbReference type="Gene3D" id="3.40.50.720">
    <property type="entry name" value="NAD(P)-binding Rossmann-like Domain"/>
    <property type="match status" value="1"/>
</dbReference>
<evidence type="ECO:0000313" key="2">
    <source>
        <dbReference type="EMBL" id="WAH41290.1"/>
    </source>
</evidence>
<protein>
    <submittedName>
        <fullName evidence="2">SDR family oxidoreductase</fullName>
    </submittedName>
</protein>
<organism evidence="2 3">
    <name type="scientific">Alicyclobacillus fastidiosus</name>
    <dbReference type="NCBI Taxonomy" id="392011"/>
    <lineage>
        <taxon>Bacteria</taxon>
        <taxon>Bacillati</taxon>
        <taxon>Bacillota</taxon>
        <taxon>Bacilli</taxon>
        <taxon>Bacillales</taxon>
        <taxon>Alicyclobacillaceae</taxon>
        <taxon>Alicyclobacillus</taxon>
    </lineage>
</organism>